<sequence length="152" mass="17172">AGRLACLPHYEEAQFLGDKESYPLMLSTYQPLLNIENGNQNYPWAQEIFLAMHGVGWTNFVEINSKTARALGIRDRDVVWVESPFNRIQVRARVIEGIHPQVVSISCGQGHYVDGRWQKGIGVNPNEIIGVDYDHLSGQSSLFNTRVKVYKA</sequence>
<proteinExistence type="predicted"/>
<comment type="caution">
    <text evidence="6">The sequence shown here is derived from an EMBL/GenBank/DDBJ whole genome shotgun (WGS) entry which is preliminary data.</text>
</comment>
<dbReference type="InterPro" id="IPR050612">
    <property type="entry name" value="Prok_Mopterin_Oxidored"/>
</dbReference>
<evidence type="ECO:0000256" key="4">
    <source>
        <dbReference type="ARBA" id="ARBA00023002"/>
    </source>
</evidence>
<dbReference type="PANTHER" id="PTHR43742">
    <property type="entry name" value="TRIMETHYLAMINE-N-OXIDE REDUCTASE"/>
    <property type="match status" value="1"/>
</dbReference>
<evidence type="ECO:0000256" key="2">
    <source>
        <dbReference type="ARBA" id="ARBA00022505"/>
    </source>
</evidence>
<keyword evidence="2" id="KW-0500">Molybdenum</keyword>
<organism evidence="6">
    <name type="scientific">marine sediment metagenome</name>
    <dbReference type="NCBI Taxonomy" id="412755"/>
    <lineage>
        <taxon>unclassified sequences</taxon>
        <taxon>metagenomes</taxon>
        <taxon>ecological metagenomes</taxon>
    </lineage>
</organism>
<evidence type="ECO:0000256" key="3">
    <source>
        <dbReference type="ARBA" id="ARBA00022729"/>
    </source>
</evidence>
<gene>
    <name evidence="6" type="ORF">S06H3_49504</name>
</gene>
<keyword evidence="4" id="KW-0560">Oxidoreductase</keyword>
<keyword evidence="3" id="KW-0732">Signal</keyword>
<dbReference type="PANTHER" id="PTHR43742:SF9">
    <property type="entry name" value="TETRATHIONATE REDUCTASE SUBUNIT A"/>
    <property type="match status" value="1"/>
</dbReference>
<keyword evidence="1" id="KW-0408">Iron</keyword>
<evidence type="ECO:0000313" key="6">
    <source>
        <dbReference type="EMBL" id="GAI35683.1"/>
    </source>
</evidence>
<reference evidence="6" key="1">
    <citation type="journal article" date="2014" name="Front. Microbiol.">
        <title>High frequency of phylogenetically diverse reductive dehalogenase-homologous genes in deep subseafloor sedimentary metagenomes.</title>
        <authorList>
            <person name="Kawai M."/>
            <person name="Futagami T."/>
            <person name="Toyoda A."/>
            <person name="Takaki Y."/>
            <person name="Nishi S."/>
            <person name="Hori S."/>
            <person name="Arai W."/>
            <person name="Tsubouchi T."/>
            <person name="Morono Y."/>
            <person name="Uchiyama I."/>
            <person name="Ito T."/>
            <person name="Fujiyama A."/>
            <person name="Inagaki F."/>
            <person name="Takami H."/>
        </authorList>
    </citation>
    <scope>NUCLEOTIDE SEQUENCE</scope>
    <source>
        <strain evidence="6">Expedition CK06-06</strain>
    </source>
</reference>
<dbReference type="Pfam" id="PF01568">
    <property type="entry name" value="Molydop_binding"/>
    <property type="match status" value="1"/>
</dbReference>
<keyword evidence="1" id="KW-0479">Metal-binding</keyword>
<evidence type="ECO:0000256" key="1">
    <source>
        <dbReference type="ARBA" id="ARBA00022485"/>
    </source>
</evidence>
<feature type="domain" description="Molybdopterin dinucleotide-binding" evidence="5">
    <location>
        <begin position="56"/>
        <end position="142"/>
    </location>
</feature>
<keyword evidence="1" id="KW-0004">4Fe-4S</keyword>
<dbReference type="InterPro" id="IPR006657">
    <property type="entry name" value="MoPterin_dinucl-bd_dom"/>
</dbReference>
<dbReference type="Gene3D" id="2.40.40.20">
    <property type="match status" value="1"/>
</dbReference>
<accession>X1MWM4</accession>
<evidence type="ECO:0000259" key="5">
    <source>
        <dbReference type="Pfam" id="PF01568"/>
    </source>
</evidence>
<name>X1MWM4_9ZZZZ</name>
<dbReference type="SUPFAM" id="SSF50692">
    <property type="entry name" value="ADC-like"/>
    <property type="match status" value="1"/>
</dbReference>
<dbReference type="GO" id="GO:0016491">
    <property type="term" value="F:oxidoreductase activity"/>
    <property type="evidence" value="ECO:0007669"/>
    <property type="project" value="UniProtKB-KW"/>
</dbReference>
<keyword evidence="1" id="KW-0411">Iron-sulfur</keyword>
<dbReference type="InterPro" id="IPR009010">
    <property type="entry name" value="Asp_de-COase-like_dom_sf"/>
</dbReference>
<protein>
    <recommendedName>
        <fullName evidence="5">Molybdopterin dinucleotide-binding domain-containing protein</fullName>
    </recommendedName>
</protein>
<dbReference type="GO" id="GO:0043546">
    <property type="term" value="F:molybdopterin cofactor binding"/>
    <property type="evidence" value="ECO:0007669"/>
    <property type="project" value="InterPro"/>
</dbReference>
<dbReference type="EMBL" id="BARV01031261">
    <property type="protein sequence ID" value="GAI35683.1"/>
    <property type="molecule type" value="Genomic_DNA"/>
</dbReference>
<feature type="non-terminal residue" evidence="6">
    <location>
        <position position="1"/>
    </location>
</feature>
<dbReference type="GO" id="GO:0051539">
    <property type="term" value="F:4 iron, 4 sulfur cluster binding"/>
    <property type="evidence" value="ECO:0007669"/>
    <property type="project" value="UniProtKB-KW"/>
</dbReference>
<dbReference type="AlphaFoldDB" id="X1MWM4"/>